<name>A0AAD8BT22_BIOPF</name>
<evidence type="ECO:0000313" key="2">
    <source>
        <dbReference type="EMBL" id="KAK0060356.1"/>
    </source>
</evidence>
<gene>
    <name evidence="2" type="ORF">Bpfe_010190</name>
</gene>
<reference evidence="2" key="2">
    <citation type="submission" date="2023-04" db="EMBL/GenBank/DDBJ databases">
        <authorList>
            <person name="Bu L."/>
            <person name="Lu L."/>
            <person name="Laidemitt M.R."/>
            <person name="Zhang S.M."/>
            <person name="Mutuku M."/>
            <person name="Mkoji G."/>
            <person name="Steinauer M."/>
            <person name="Loker E.S."/>
        </authorList>
    </citation>
    <scope>NUCLEOTIDE SEQUENCE</scope>
    <source>
        <strain evidence="2">KasaAsao</strain>
        <tissue evidence="2">Whole Snail</tissue>
    </source>
</reference>
<feature type="compositionally biased region" description="Polar residues" evidence="1">
    <location>
        <begin position="140"/>
        <end position="169"/>
    </location>
</feature>
<reference evidence="2" key="1">
    <citation type="journal article" date="2023" name="PLoS Negl. Trop. Dis.">
        <title>A genome sequence for Biomphalaria pfeifferi, the major vector snail for the human-infecting parasite Schistosoma mansoni.</title>
        <authorList>
            <person name="Bu L."/>
            <person name="Lu L."/>
            <person name="Laidemitt M.R."/>
            <person name="Zhang S.M."/>
            <person name="Mutuku M."/>
            <person name="Mkoji G."/>
            <person name="Steinauer M."/>
            <person name="Loker E.S."/>
        </authorList>
    </citation>
    <scope>NUCLEOTIDE SEQUENCE</scope>
    <source>
        <strain evidence="2">KasaAsao</strain>
    </source>
</reference>
<accession>A0AAD8BT22</accession>
<feature type="non-terminal residue" evidence="2">
    <location>
        <position position="1"/>
    </location>
</feature>
<proteinExistence type="predicted"/>
<evidence type="ECO:0000313" key="3">
    <source>
        <dbReference type="Proteomes" id="UP001233172"/>
    </source>
</evidence>
<dbReference type="Proteomes" id="UP001233172">
    <property type="component" value="Unassembled WGS sequence"/>
</dbReference>
<protein>
    <submittedName>
        <fullName evidence="2">Uncharacterized protein</fullName>
    </submittedName>
</protein>
<dbReference type="EMBL" id="JASAOG010000036">
    <property type="protein sequence ID" value="KAK0060356.1"/>
    <property type="molecule type" value="Genomic_DNA"/>
</dbReference>
<feature type="compositionally biased region" description="Basic residues" evidence="1">
    <location>
        <begin position="182"/>
        <end position="197"/>
    </location>
</feature>
<comment type="caution">
    <text evidence="2">The sequence shown here is derived from an EMBL/GenBank/DDBJ whole genome shotgun (WGS) entry which is preliminary data.</text>
</comment>
<dbReference type="AlphaFoldDB" id="A0AAD8BT22"/>
<evidence type="ECO:0000256" key="1">
    <source>
        <dbReference type="SAM" id="MobiDB-lite"/>
    </source>
</evidence>
<organism evidence="2 3">
    <name type="scientific">Biomphalaria pfeifferi</name>
    <name type="common">Bloodfluke planorb</name>
    <name type="synonym">Freshwater snail</name>
    <dbReference type="NCBI Taxonomy" id="112525"/>
    <lineage>
        <taxon>Eukaryota</taxon>
        <taxon>Metazoa</taxon>
        <taxon>Spiralia</taxon>
        <taxon>Lophotrochozoa</taxon>
        <taxon>Mollusca</taxon>
        <taxon>Gastropoda</taxon>
        <taxon>Heterobranchia</taxon>
        <taxon>Euthyneura</taxon>
        <taxon>Panpulmonata</taxon>
        <taxon>Hygrophila</taxon>
        <taxon>Lymnaeoidea</taxon>
        <taxon>Planorbidae</taxon>
        <taxon>Biomphalaria</taxon>
    </lineage>
</organism>
<feature type="compositionally biased region" description="Basic and acidic residues" evidence="1">
    <location>
        <begin position="170"/>
        <end position="181"/>
    </location>
</feature>
<sequence>VVSSNTMSDTEQRPGSADTMVLILKPREEDYKQVLAQFPGTKNEQQAYRKNREMQMRLNTYLNEVSLKKMRSASIFKTEKRRFLQKCSQRPTTPPSVPSVPPLHHQFPASHHSTISSQRPTTPPSVPSVPPLHHQFPASHHSTISSQRPTHSTISSQRPTHATISSNDGTIKEIKTTEISKKCHQNSRNSKFKKQGC</sequence>
<feature type="region of interest" description="Disordered" evidence="1">
    <location>
        <begin position="108"/>
        <end position="127"/>
    </location>
</feature>
<feature type="region of interest" description="Disordered" evidence="1">
    <location>
        <begin position="137"/>
        <end position="197"/>
    </location>
</feature>
<keyword evidence="3" id="KW-1185">Reference proteome</keyword>